<evidence type="ECO:0000313" key="3">
    <source>
        <dbReference type="Proteomes" id="UP001595556"/>
    </source>
</evidence>
<accession>A0ABV7H5E0</accession>
<comment type="caution">
    <text evidence="2">The sequence shown here is derived from an EMBL/GenBank/DDBJ whole genome shotgun (WGS) entry which is preliminary data.</text>
</comment>
<dbReference type="PANTHER" id="PTHR36573">
    <property type="entry name" value="INTERMEMBRANE PHOSPHOLIPID TRANSPORT SYSTEM BINDING PROTEIN MLAC"/>
    <property type="match status" value="1"/>
</dbReference>
<keyword evidence="1" id="KW-0732">Signal</keyword>
<evidence type="ECO:0000313" key="2">
    <source>
        <dbReference type="EMBL" id="MFC3147714.1"/>
    </source>
</evidence>
<dbReference type="Gene3D" id="3.10.450.50">
    <property type="match status" value="1"/>
</dbReference>
<dbReference type="Gene3D" id="1.10.10.640">
    <property type="entry name" value="phospholipid-binding protein"/>
    <property type="match status" value="1"/>
</dbReference>
<keyword evidence="3" id="KW-1185">Reference proteome</keyword>
<evidence type="ECO:0000256" key="1">
    <source>
        <dbReference type="SAM" id="SignalP"/>
    </source>
</evidence>
<sequence>MFKLPQILRTLIATAALAFVGSAFAQTAAPTAPDALVKSVMEDVLATISSDKALQSGDIRKLSALVEQKVMPHVNFQRTTALAVGRAWRQATPEQQAQLQEQFRGILVKTYANAMGQAANAKINMRPLRAADSDTEVTVRTQVVPQRGDPIQLDYRMEKTPAGWKAYDVNILGLWLVDSYRASFQQEVDKSGIDGLIKSLVERNRRLENAKS</sequence>
<gene>
    <name evidence="2" type="ORF">ACFOEN_08680</name>
</gene>
<dbReference type="InterPro" id="IPR008869">
    <property type="entry name" value="MlaC/ttg2D"/>
</dbReference>
<proteinExistence type="predicted"/>
<reference evidence="3" key="1">
    <citation type="journal article" date="2019" name="Int. J. Syst. Evol. Microbiol.">
        <title>The Global Catalogue of Microorganisms (GCM) 10K type strain sequencing project: providing services to taxonomists for standard genome sequencing and annotation.</title>
        <authorList>
            <consortium name="The Broad Institute Genomics Platform"/>
            <consortium name="The Broad Institute Genome Sequencing Center for Infectious Disease"/>
            <person name="Wu L."/>
            <person name="Ma J."/>
        </authorList>
    </citation>
    <scope>NUCLEOTIDE SEQUENCE [LARGE SCALE GENOMIC DNA]</scope>
    <source>
        <strain evidence="3">KCTC 52168</strain>
    </source>
</reference>
<feature type="signal peptide" evidence="1">
    <location>
        <begin position="1"/>
        <end position="25"/>
    </location>
</feature>
<dbReference type="RefSeq" id="WP_377303034.1">
    <property type="nucleotide sequence ID" value="NZ_CP180191.1"/>
</dbReference>
<protein>
    <submittedName>
        <fullName evidence="2">Phospholipid-binding protein MlaC</fullName>
    </submittedName>
</protein>
<feature type="chain" id="PRO_5045612744" evidence="1">
    <location>
        <begin position="26"/>
        <end position="212"/>
    </location>
</feature>
<dbReference type="PANTHER" id="PTHR36573:SF1">
    <property type="entry name" value="INTERMEMBRANE PHOSPHOLIPID TRANSPORT SYSTEM BINDING PROTEIN MLAC"/>
    <property type="match status" value="1"/>
</dbReference>
<name>A0ABV7H5E0_9BURK</name>
<dbReference type="Pfam" id="PF05494">
    <property type="entry name" value="MlaC"/>
    <property type="match status" value="1"/>
</dbReference>
<dbReference type="Proteomes" id="UP001595556">
    <property type="component" value="Unassembled WGS sequence"/>
</dbReference>
<dbReference type="EMBL" id="JBHRTI010000004">
    <property type="protein sequence ID" value="MFC3147714.1"/>
    <property type="molecule type" value="Genomic_DNA"/>
</dbReference>
<dbReference type="PIRSF" id="PIRSF004649">
    <property type="entry name" value="MlaC"/>
    <property type="match status" value="1"/>
</dbReference>
<organism evidence="2 3">
    <name type="scientific">Piscinibacterium candidicorallinum</name>
    <dbReference type="NCBI Taxonomy" id="1793872"/>
    <lineage>
        <taxon>Bacteria</taxon>
        <taxon>Pseudomonadati</taxon>
        <taxon>Pseudomonadota</taxon>
        <taxon>Betaproteobacteria</taxon>
        <taxon>Burkholderiales</taxon>
        <taxon>Piscinibacterium</taxon>
    </lineage>
</organism>